<evidence type="ECO:0000313" key="15">
    <source>
        <dbReference type="EMBL" id="CAG9822023.1"/>
    </source>
</evidence>
<evidence type="ECO:0000256" key="12">
    <source>
        <dbReference type="ARBA" id="ARBA00034074"/>
    </source>
</evidence>
<evidence type="ECO:0000313" key="16">
    <source>
        <dbReference type="Proteomes" id="UP001153737"/>
    </source>
</evidence>
<keyword evidence="8" id="KW-1015">Disulfide bond</keyword>
<organism evidence="15 16">
    <name type="scientific">Phaedon cochleariae</name>
    <name type="common">Mustard beetle</name>
    <dbReference type="NCBI Taxonomy" id="80249"/>
    <lineage>
        <taxon>Eukaryota</taxon>
        <taxon>Metazoa</taxon>
        <taxon>Ecdysozoa</taxon>
        <taxon>Arthropoda</taxon>
        <taxon>Hexapoda</taxon>
        <taxon>Insecta</taxon>
        <taxon>Pterygota</taxon>
        <taxon>Neoptera</taxon>
        <taxon>Endopterygota</taxon>
        <taxon>Coleoptera</taxon>
        <taxon>Polyphaga</taxon>
        <taxon>Cucujiformia</taxon>
        <taxon>Chrysomeloidea</taxon>
        <taxon>Chrysomelidae</taxon>
        <taxon>Chrysomelinae</taxon>
        <taxon>Chrysomelini</taxon>
        <taxon>Phaedon</taxon>
    </lineage>
</organism>
<keyword evidence="10 13" id="KW-0326">Glycosidase</keyword>
<evidence type="ECO:0000256" key="1">
    <source>
        <dbReference type="ARBA" id="ARBA00004613"/>
    </source>
</evidence>
<keyword evidence="11" id="KW-0961">Cell wall biogenesis/degradation</keyword>
<comment type="similarity">
    <text evidence="2 13">Belongs to the glycosyl hydrolase 28 family.</text>
</comment>
<dbReference type="InterPro" id="IPR011050">
    <property type="entry name" value="Pectin_lyase_fold/virulence"/>
</dbReference>
<keyword evidence="4" id="KW-0964">Secreted</keyword>
<dbReference type="SUPFAM" id="SSF51126">
    <property type="entry name" value="Pectin lyase-like"/>
    <property type="match status" value="1"/>
</dbReference>
<sequence length="375" mass="40676">MKISFKSLVGVLVFVIGISASTSYESIEFLKAKNLTADYCYARSYAEVSFVVQNCTHIVLANFEVPARETLELKLRKNSVVLIEGTIKFAVAHWDGPLMHITGENIQVIGGTNHLIHGQGELYWDGQGGAGGVTKPQRVFSVKAEGGTFKNINIKNCPMFCVSIMGNDLTFSGFNIDNNDGFKNGRGKNTDGMGFSHSNNIVIENSKIVNQDDCVNVICSSNAVIRNVHCWGSHGLTISSGLSKTDRNNDVYNITYEDCSIGGSLVGIHVKTHPAGGHGTVNQVTYRNIEIKDVTKFGVEIQQDYPKGDGNSANNINIYNMNLINVTGSVKGSKAIGVRVSCGSGSCSDWNWSDVKITGSHKKDSCNFHPNGYKC</sequence>
<dbReference type="Gene3D" id="2.160.20.10">
    <property type="entry name" value="Single-stranded right-handed beta-helix, Pectin lyase-like"/>
    <property type="match status" value="1"/>
</dbReference>
<evidence type="ECO:0000256" key="5">
    <source>
        <dbReference type="ARBA" id="ARBA00022729"/>
    </source>
</evidence>
<evidence type="ECO:0000256" key="7">
    <source>
        <dbReference type="ARBA" id="ARBA00022801"/>
    </source>
</evidence>
<name>A0A9N9SHE5_PHACE</name>
<keyword evidence="9" id="KW-0325">Glycoprotein</keyword>
<gene>
    <name evidence="15" type="ORF">PHAECO_LOCUS9462</name>
</gene>
<comment type="catalytic activity">
    <reaction evidence="12">
        <text>(1,4-alpha-D-galacturonosyl)n+m + H2O = (1,4-alpha-D-galacturonosyl)n + (1,4-alpha-D-galacturonosyl)m.</text>
        <dbReference type="EC" id="3.2.1.15"/>
    </reaction>
</comment>
<evidence type="ECO:0000256" key="6">
    <source>
        <dbReference type="ARBA" id="ARBA00022737"/>
    </source>
</evidence>
<dbReference type="GO" id="GO:0071555">
    <property type="term" value="P:cell wall organization"/>
    <property type="evidence" value="ECO:0007669"/>
    <property type="project" value="UniProtKB-KW"/>
</dbReference>
<keyword evidence="6" id="KW-0677">Repeat</keyword>
<evidence type="ECO:0000256" key="2">
    <source>
        <dbReference type="ARBA" id="ARBA00008834"/>
    </source>
</evidence>
<dbReference type="GO" id="GO:0005576">
    <property type="term" value="C:extracellular region"/>
    <property type="evidence" value="ECO:0007669"/>
    <property type="project" value="UniProtKB-SubCell"/>
</dbReference>
<evidence type="ECO:0000256" key="8">
    <source>
        <dbReference type="ARBA" id="ARBA00023157"/>
    </source>
</evidence>
<dbReference type="PANTHER" id="PTHR31884:SF9">
    <property type="entry name" value="ENDOPOLYGALACTURONASE D-RELATED"/>
    <property type="match status" value="1"/>
</dbReference>
<accession>A0A9N9SHE5</accession>
<dbReference type="AlphaFoldDB" id="A0A9N9SHE5"/>
<reference evidence="15" key="1">
    <citation type="submission" date="2022-01" db="EMBL/GenBank/DDBJ databases">
        <authorList>
            <person name="King R."/>
        </authorList>
    </citation>
    <scope>NUCLEOTIDE SEQUENCE</scope>
</reference>
<dbReference type="GO" id="GO:0004650">
    <property type="term" value="F:polygalacturonase activity"/>
    <property type="evidence" value="ECO:0007669"/>
    <property type="project" value="UniProtKB-EC"/>
</dbReference>
<evidence type="ECO:0000256" key="9">
    <source>
        <dbReference type="ARBA" id="ARBA00023180"/>
    </source>
</evidence>
<keyword evidence="16" id="KW-1185">Reference proteome</keyword>
<dbReference type="SMART" id="SM00710">
    <property type="entry name" value="PbH1"/>
    <property type="match status" value="6"/>
</dbReference>
<feature type="signal peptide" evidence="14">
    <location>
        <begin position="1"/>
        <end position="20"/>
    </location>
</feature>
<dbReference type="OrthoDB" id="1546079at2759"/>
<evidence type="ECO:0000256" key="14">
    <source>
        <dbReference type="SAM" id="SignalP"/>
    </source>
</evidence>
<keyword evidence="5 14" id="KW-0732">Signal</keyword>
<feature type="chain" id="PRO_5040423763" description="endo-polygalacturonase" evidence="14">
    <location>
        <begin position="21"/>
        <end position="375"/>
    </location>
</feature>
<dbReference type="InterPro" id="IPR012334">
    <property type="entry name" value="Pectin_lyas_fold"/>
</dbReference>
<evidence type="ECO:0000256" key="11">
    <source>
        <dbReference type="ARBA" id="ARBA00023316"/>
    </source>
</evidence>
<evidence type="ECO:0000256" key="3">
    <source>
        <dbReference type="ARBA" id="ARBA00012736"/>
    </source>
</evidence>
<dbReference type="GO" id="GO:0045490">
    <property type="term" value="P:pectin catabolic process"/>
    <property type="evidence" value="ECO:0007669"/>
    <property type="project" value="TreeGrafter"/>
</dbReference>
<dbReference type="PANTHER" id="PTHR31884">
    <property type="entry name" value="POLYGALACTURONASE"/>
    <property type="match status" value="1"/>
</dbReference>
<evidence type="ECO:0000256" key="4">
    <source>
        <dbReference type="ARBA" id="ARBA00022525"/>
    </source>
</evidence>
<keyword evidence="7 13" id="KW-0378">Hydrolase</keyword>
<proteinExistence type="inferred from homology"/>
<dbReference type="InterPro" id="IPR050434">
    <property type="entry name" value="Glycosyl_hydrlase_28"/>
</dbReference>
<protein>
    <recommendedName>
        <fullName evidence="3">endo-polygalacturonase</fullName>
        <ecNumber evidence="3">3.2.1.15</ecNumber>
    </recommendedName>
</protein>
<reference evidence="15" key="2">
    <citation type="submission" date="2022-10" db="EMBL/GenBank/DDBJ databases">
        <authorList>
            <consortium name="ENA_rothamsted_submissions"/>
            <consortium name="culmorum"/>
            <person name="King R."/>
        </authorList>
    </citation>
    <scope>NUCLEOTIDE SEQUENCE</scope>
</reference>
<dbReference type="Pfam" id="PF00295">
    <property type="entry name" value="Glyco_hydro_28"/>
    <property type="match status" value="1"/>
</dbReference>
<comment type="subcellular location">
    <subcellularLocation>
        <location evidence="1">Secreted</location>
    </subcellularLocation>
</comment>
<dbReference type="InterPro" id="IPR006626">
    <property type="entry name" value="PbH1"/>
</dbReference>
<dbReference type="InterPro" id="IPR000743">
    <property type="entry name" value="Glyco_hydro_28"/>
</dbReference>
<dbReference type="EC" id="3.2.1.15" evidence="3"/>
<evidence type="ECO:0000256" key="10">
    <source>
        <dbReference type="ARBA" id="ARBA00023295"/>
    </source>
</evidence>
<evidence type="ECO:0000256" key="13">
    <source>
        <dbReference type="RuleBase" id="RU361169"/>
    </source>
</evidence>
<dbReference type="Proteomes" id="UP001153737">
    <property type="component" value="Chromosome 5"/>
</dbReference>
<dbReference type="EMBL" id="OU896711">
    <property type="protein sequence ID" value="CAG9822023.1"/>
    <property type="molecule type" value="Genomic_DNA"/>
</dbReference>